<evidence type="ECO:0000313" key="1">
    <source>
        <dbReference type="EMBL" id="JAE15545.1"/>
    </source>
</evidence>
<sequence>MIVQKLDSLRPHLFAALKSIGFDLDQQLIS</sequence>
<reference evidence="1" key="2">
    <citation type="journal article" date="2015" name="Data Brief">
        <title>Shoot transcriptome of the giant reed, Arundo donax.</title>
        <authorList>
            <person name="Barrero R.A."/>
            <person name="Guerrero F.D."/>
            <person name="Moolhuijzen P."/>
            <person name="Goolsby J.A."/>
            <person name="Tidwell J."/>
            <person name="Bellgard S.E."/>
            <person name="Bellgard M.I."/>
        </authorList>
    </citation>
    <scope>NUCLEOTIDE SEQUENCE</scope>
    <source>
        <tissue evidence="1">Shoot tissue taken approximately 20 cm above the soil surface</tissue>
    </source>
</reference>
<dbReference type="EMBL" id="GBRH01182351">
    <property type="protein sequence ID" value="JAE15545.1"/>
    <property type="molecule type" value="Transcribed_RNA"/>
</dbReference>
<proteinExistence type="predicted"/>
<dbReference type="AlphaFoldDB" id="A0A0A9FRT9"/>
<name>A0A0A9FRT9_ARUDO</name>
<organism evidence="1">
    <name type="scientific">Arundo donax</name>
    <name type="common">Giant reed</name>
    <name type="synonym">Donax arundinaceus</name>
    <dbReference type="NCBI Taxonomy" id="35708"/>
    <lineage>
        <taxon>Eukaryota</taxon>
        <taxon>Viridiplantae</taxon>
        <taxon>Streptophyta</taxon>
        <taxon>Embryophyta</taxon>
        <taxon>Tracheophyta</taxon>
        <taxon>Spermatophyta</taxon>
        <taxon>Magnoliopsida</taxon>
        <taxon>Liliopsida</taxon>
        <taxon>Poales</taxon>
        <taxon>Poaceae</taxon>
        <taxon>PACMAD clade</taxon>
        <taxon>Arundinoideae</taxon>
        <taxon>Arundineae</taxon>
        <taxon>Arundo</taxon>
    </lineage>
</organism>
<reference evidence="1" key="1">
    <citation type="submission" date="2014-09" db="EMBL/GenBank/DDBJ databases">
        <authorList>
            <person name="Magalhaes I.L.F."/>
            <person name="Oliveira U."/>
            <person name="Santos F.R."/>
            <person name="Vidigal T.H.D.A."/>
            <person name="Brescovit A.D."/>
            <person name="Santos A.J."/>
        </authorList>
    </citation>
    <scope>NUCLEOTIDE SEQUENCE</scope>
    <source>
        <tissue evidence="1">Shoot tissue taken approximately 20 cm above the soil surface</tissue>
    </source>
</reference>
<accession>A0A0A9FRT9</accession>
<protein>
    <submittedName>
        <fullName evidence="1">Uncharacterized protein</fullName>
    </submittedName>
</protein>